<sequence>MMVPGQKVGEVFDKVEEGVEQETSKQQIPWVMLFPTLNHNSPAFFD</sequence>
<name>A0A451AJ75_9GAMM</name>
<reference evidence="1" key="1">
    <citation type="submission" date="2019-02" db="EMBL/GenBank/DDBJ databases">
        <authorList>
            <person name="Gruber-Vodicka R. H."/>
            <person name="Seah K. B. B."/>
        </authorList>
    </citation>
    <scope>NUCLEOTIDE SEQUENCE</scope>
    <source>
        <strain evidence="1">BECK_BY1</strain>
    </source>
</reference>
<accession>A0A451AJ75</accession>
<organism evidence="1">
    <name type="scientific">Candidatus Kentrum sp. TUN</name>
    <dbReference type="NCBI Taxonomy" id="2126343"/>
    <lineage>
        <taxon>Bacteria</taxon>
        <taxon>Pseudomonadati</taxon>
        <taxon>Pseudomonadota</taxon>
        <taxon>Gammaproteobacteria</taxon>
        <taxon>Candidatus Kentrum</taxon>
    </lineage>
</organism>
<evidence type="ECO:0000313" key="1">
    <source>
        <dbReference type="EMBL" id="VFK66081.1"/>
    </source>
</evidence>
<dbReference type="AlphaFoldDB" id="A0A451AJ75"/>
<gene>
    <name evidence="1" type="ORF">BECKTUN1418D_GA0071000_14272</name>
</gene>
<dbReference type="EMBL" id="CAADFX010000427">
    <property type="protein sequence ID" value="VFK66081.1"/>
    <property type="molecule type" value="Genomic_DNA"/>
</dbReference>
<protein>
    <submittedName>
        <fullName evidence="1">Uncharacterized protein</fullName>
    </submittedName>
</protein>
<proteinExistence type="predicted"/>